<organism evidence="2 3">
    <name type="scientific">Daedalea quercina L-15889</name>
    <dbReference type="NCBI Taxonomy" id="1314783"/>
    <lineage>
        <taxon>Eukaryota</taxon>
        <taxon>Fungi</taxon>
        <taxon>Dikarya</taxon>
        <taxon>Basidiomycota</taxon>
        <taxon>Agaricomycotina</taxon>
        <taxon>Agaricomycetes</taxon>
        <taxon>Polyporales</taxon>
        <taxon>Fomitopsis</taxon>
    </lineage>
</organism>
<dbReference type="OrthoDB" id="3241084at2759"/>
<name>A0A165KIX5_9APHY</name>
<dbReference type="PANTHER" id="PTHR47611">
    <property type="entry name" value="HAT DIMERISATION DOMAIN, C-TERMINAL"/>
    <property type="match status" value="1"/>
</dbReference>
<dbReference type="AlphaFoldDB" id="A0A165KIX5"/>
<proteinExistence type="predicted"/>
<accession>A0A165KIX5</accession>
<dbReference type="InterPro" id="IPR012337">
    <property type="entry name" value="RNaseH-like_sf"/>
</dbReference>
<keyword evidence="3" id="KW-1185">Reference proteome</keyword>
<dbReference type="STRING" id="1314783.A0A165KIX5"/>
<reference evidence="2 3" key="1">
    <citation type="journal article" date="2016" name="Mol. Biol. Evol.">
        <title>Comparative Genomics of Early-Diverging Mushroom-Forming Fungi Provides Insights into the Origins of Lignocellulose Decay Capabilities.</title>
        <authorList>
            <person name="Nagy L.G."/>
            <person name="Riley R."/>
            <person name="Tritt A."/>
            <person name="Adam C."/>
            <person name="Daum C."/>
            <person name="Floudas D."/>
            <person name="Sun H."/>
            <person name="Yadav J.S."/>
            <person name="Pangilinan J."/>
            <person name="Larsson K.H."/>
            <person name="Matsuura K."/>
            <person name="Barry K."/>
            <person name="Labutti K."/>
            <person name="Kuo R."/>
            <person name="Ohm R.A."/>
            <person name="Bhattacharya S.S."/>
            <person name="Shirouzu T."/>
            <person name="Yoshinaga Y."/>
            <person name="Martin F.M."/>
            <person name="Grigoriev I.V."/>
            <person name="Hibbett D.S."/>
        </authorList>
    </citation>
    <scope>NUCLEOTIDE SEQUENCE [LARGE SCALE GENOMIC DNA]</scope>
    <source>
        <strain evidence="2 3">L-15889</strain>
    </source>
</reference>
<dbReference type="Pfam" id="PF05699">
    <property type="entry name" value="Dimer_Tnp_hAT"/>
    <property type="match status" value="1"/>
</dbReference>
<dbReference type="Proteomes" id="UP000076727">
    <property type="component" value="Unassembled WGS sequence"/>
</dbReference>
<dbReference type="EMBL" id="KV429220">
    <property type="protein sequence ID" value="KZT63196.1"/>
    <property type="molecule type" value="Genomic_DNA"/>
</dbReference>
<gene>
    <name evidence="2" type="ORF">DAEQUDRAFT_680779</name>
</gene>
<dbReference type="GO" id="GO:0046983">
    <property type="term" value="F:protein dimerization activity"/>
    <property type="evidence" value="ECO:0007669"/>
    <property type="project" value="InterPro"/>
</dbReference>
<evidence type="ECO:0000313" key="2">
    <source>
        <dbReference type="EMBL" id="KZT63196.1"/>
    </source>
</evidence>
<feature type="non-terminal residue" evidence="2">
    <location>
        <position position="68"/>
    </location>
</feature>
<feature type="domain" description="HAT C-terminal dimerisation" evidence="1">
    <location>
        <begin position="4"/>
        <end position="61"/>
    </location>
</feature>
<sequence length="68" mass="7858">MPLQLHEDIFPTLYQIALDVLPVQASAVPSERVFSASKETDTDRRSNIDVELFEMLQVLKYALHEERL</sequence>
<dbReference type="SUPFAM" id="SSF53098">
    <property type="entry name" value="Ribonuclease H-like"/>
    <property type="match status" value="1"/>
</dbReference>
<dbReference type="PANTHER" id="PTHR47611:SF1">
    <property type="entry name" value="CCHC-TYPE DOMAIN-CONTAINING PROTEIN"/>
    <property type="match status" value="1"/>
</dbReference>
<evidence type="ECO:0000313" key="3">
    <source>
        <dbReference type="Proteomes" id="UP000076727"/>
    </source>
</evidence>
<protein>
    <recommendedName>
        <fullName evidence="1">HAT C-terminal dimerisation domain-containing protein</fullName>
    </recommendedName>
</protein>
<dbReference type="InterPro" id="IPR008906">
    <property type="entry name" value="HATC_C_dom"/>
</dbReference>
<evidence type="ECO:0000259" key="1">
    <source>
        <dbReference type="Pfam" id="PF05699"/>
    </source>
</evidence>